<proteinExistence type="predicted"/>
<sequence>MSKLYGLIWNEMATSRQKIMEELMSGPFIFIPYTSVSRYDDVVCGVLLSPCEVYWDDSTGVVDQVKEIGHQSGSTKRIHSPLNKLLCNIYPGLRGFFVNECGVHEALPLRSYIHILQQLSTVSLPSQAADRVLQVFLKWADGLNSGLLTIEDVTYLKECLSKLEFPVLPTVQDKWASLHSSFGLVCWCDDEELKTEFKHSDNLDFLYFGELTEVDQEKFQQKLSILMKTLDISVIPFYLNCRMLRNSNIGVIMTCTRTGQL</sequence>
<gene>
    <name evidence="1" type="ORF">G2W53_039313</name>
</gene>
<dbReference type="GO" id="GO:0010305">
    <property type="term" value="P:leaf vascular tissue pattern formation"/>
    <property type="evidence" value="ECO:0007669"/>
    <property type="project" value="TreeGrafter"/>
</dbReference>
<protein>
    <submittedName>
        <fullName evidence="1">Uncharacterized protein</fullName>
    </submittedName>
</protein>
<accession>A0A834ST52</accession>
<dbReference type="OrthoDB" id="1262810at2759"/>
<dbReference type="PANTHER" id="PTHR32387">
    <property type="entry name" value="WU:FJ29H11"/>
    <property type="match status" value="1"/>
</dbReference>
<dbReference type="GO" id="GO:0048364">
    <property type="term" value="P:root development"/>
    <property type="evidence" value="ECO:0007669"/>
    <property type="project" value="TreeGrafter"/>
</dbReference>
<dbReference type="EMBL" id="JAAIUW010000012">
    <property type="protein sequence ID" value="KAF7807152.1"/>
    <property type="molecule type" value="Genomic_DNA"/>
</dbReference>
<comment type="caution">
    <text evidence="1">The sequence shown here is derived from an EMBL/GenBank/DDBJ whole genome shotgun (WGS) entry which is preliminary data.</text>
</comment>
<name>A0A834ST52_9FABA</name>
<evidence type="ECO:0000313" key="1">
    <source>
        <dbReference type="EMBL" id="KAF7807152.1"/>
    </source>
</evidence>
<reference evidence="1" key="1">
    <citation type="submission" date="2020-09" db="EMBL/GenBank/DDBJ databases">
        <title>Genome-Enabled Discovery of Anthraquinone Biosynthesis in Senna tora.</title>
        <authorList>
            <person name="Kang S.-H."/>
            <person name="Pandey R.P."/>
            <person name="Lee C.-M."/>
            <person name="Sim J.-S."/>
            <person name="Jeong J.-T."/>
            <person name="Choi B.-S."/>
            <person name="Jung M."/>
            <person name="Ginzburg D."/>
            <person name="Zhao K."/>
            <person name="Won S.Y."/>
            <person name="Oh T.-J."/>
            <person name="Yu Y."/>
            <person name="Kim N.-H."/>
            <person name="Lee O.R."/>
            <person name="Lee T.-H."/>
            <person name="Bashyal P."/>
            <person name="Kim T.-S."/>
            <person name="Lee W.-H."/>
            <person name="Kawkins C."/>
            <person name="Kim C.-K."/>
            <person name="Kim J.S."/>
            <person name="Ahn B.O."/>
            <person name="Rhee S.Y."/>
            <person name="Sohng J.K."/>
        </authorList>
    </citation>
    <scope>NUCLEOTIDE SEQUENCE</scope>
    <source>
        <tissue evidence="1">Leaf</tissue>
    </source>
</reference>
<dbReference type="Proteomes" id="UP000634136">
    <property type="component" value="Unassembled WGS sequence"/>
</dbReference>
<dbReference type="GO" id="GO:0009793">
    <property type="term" value="P:embryo development ending in seed dormancy"/>
    <property type="evidence" value="ECO:0007669"/>
    <property type="project" value="TreeGrafter"/>
</dbReference>
<keyword evidence="2" id="KW-1185">Reference proteome</keyword>
<organism evidence="1 2">
    <name type="scientific">Senna tora</name>
    <dbReference type="NCBI Taxonomy" id="362788"/>
    <lineage>
        <taxon>Eukaryota</taxon>
        <taxon>Viridiplantae</taxon>
        <taxon>Streptophyta</taxon>
        <taxon>Embryophyta</taxon>
        <taxon>Tracheophyta</taxon>
        <taxon>Spermatophyta</taxon>
        <taxon>Magnoliopsida</taxon>
        <taxon>eudicotyledons</taxon>
        <taxon>Gunneridae</taxon>
        <taxon>Pentapetalae</taxon>
        <taxon>rosids</taxon>
        <taxon>fabids</taxon>
        <taxon>Fabales</taxon>
        <taxon>Fabaceae</taxon>
        <taxon>Caesalpinioideae</taxon>
        <taxon>Cassia clade</taxon>
        <taxon>Senna</taxon>
    </lineage>
</organism>
<dbReference type="InterPro" id="IPR052957">
    <property type="entry name" value="Auxin_embryo_med"/>
</dbReference>
<dbReference type="GO" id="GO:0005634">
    <property type="term" value="C:nucleus"/>
    <property type="evidence" value="ECO:0007669"/>
    <property type="project" value="TreeGrafter"/>
</dbReference>
<dbReference type="AlphaFoldDB" id="A0A834ST52"/>
<dbReference type="PANTHER" id="PTHR32387:SF0">
    <property type="entry name" value="PROTEIN NO VEIN"/>
    <property type="match status" value="1"/>
</dbReference>
<evidence type="ECO:0000313" key="2">
    <source>
        <dbReference type="Proteomes" id="UP000634136"/>
    </source>
</evidence>